<feature type="compositionally biased region" description="Low complexity" evidence="1">
    <location>
        <begin position="173"/>
        <end position="187"/>
    </location>
</feature>
<evidence type="ECO:0008006" key="6">
    <source>
        <dbReference type="Google" id="ProtNLM"/>
    </source>
</evidence>
<evidence type="ECO:0000313" key="4">
    <source>
        <dbReference type="EMBL" id="GHA32563.1"/>
    </source>
</evidence>
<proteinExistence type="predicted"/>
<name>A0A918VV93_9HYPH</name>
<dbReference type="Gene3D" id="1.10.3130.20">
    <property type="entry name" value="Phycobilisome linker domain"/>
    <property type="match status" value="1"/>
</dbReference>
<accession>A0A918VV93</accession>
<dbReference type="InterPro" id="IPR038255">
    <property type="entry name" value="PBS_linker_sf"/>
</dbReference>
<reference evidence="4" key="2">
    <citation type="submission" date="2020-09" db="EMBL/GenBank/DDBJ databases">
        <authorList>
            <person name="Sun Q."/>
            <person name="Kim S."/>
        </authorList>
    </citation>
    <scope>NUCLEOTIDE SEQUENCE</scope>
    <source>
        <strain evidence="4">KCTC 32437</strain>
    </source>
</reference>
<comment type="caution">
    <text evidence="4">The sequence shown here is derived from an EMBL/GenBank/DDBJ whole genome shotgun (WGS) entry which is preliminary data.</text>
</comment>
<evidence type="ECO:0000259" key="3">
    <source>
        <dbReference type="Pfam" id="PF17936"/>
    </source>
</evidence>
<organism evidence="4 5">
    <name type="scientific">Devosia pacifica</name>
    <dbReference type="NCBI Taxonomy" id="1335967"/>
    <lineage>
        <taxon>Bacteria</taxon>
        <taxon>Pseudomonadati</taxon>
        <taxon>Pseudomonadota</taxon>
        <taxon>Alphaproteobacteria</taxon>
        <taxon>Hyphomicrobiales</taxon>
        <taxon>Devosiaceae</taxon>
        <taxon>Devosia</taxon>
    </lineage>
</organism>
<evidence type="ECO:0000259" key="2">
    <source>
        <dbReference type="Pfam" id="PF13946"/>
    </source>
</evidence>
<dbReference type="InterPro" id="IPR011050">
    <property type="entry name" value="Pectin_lyase_fold/virulence"/>
</dbReference>
<dbReference type="InterPro" id="IPR013783">
    <property type="entry name" value="Ig-like_fold"/>
</dbReference>
<keyword evidence="5" id="KW-1185">Reference proteome</keyword>
<dbReference type="Gene3D" id="2.60.40.10">
    <property type="entry name" value="Immunoglobulins"/>
    <property type="match status" value="1"/>
</dbReference>
<dbReference type="Pfam" id="PF17936">
    <property type="entry name" value="Big_6"/>
    <property type="match status" value="1"/>
</dbReference>
<dbReference type="SUPFAM" id="SSF51126">
    <property type="entry name" value="Pectin lyase-like"/>
    <property type="match status" value="1"/>
</dbReference>
<dbReference type="Pfam" id="PF13946">
    <property type="entry name" value="DUF4214"/>
    <property type="match status" value="1"/>
</dbReference>
<protein>
    <recommendedName>
        <fullName evidence="6">DUF4214 domain-containing protein</fullName>
    </recommendedName>
</protein>
<dbReference type="InterPro" id="IPR025282">
    <property type="entry name" value="DUF4214"/>
</dbReference>
<dbReference type="InterPro" id="IPR041498">
    <property type="entry name" value="Big_6"/>
</dbReference>
<evidence type="ECO:0000256" key="1">
    <source>
        <dbReference type="SAM" id="MobiDB-lite"/>
    </source>
</evidence>
<feature type="domain" description="DUF4214" evidence="2">
    <location>
        <begin position="49"/>
        <end position="101"/>
    </location>
</feature>
<dbReference type="AlphaFoldDB" id="A0A918VV93"/>
<feature type="domain" description="Bacterial Ig" evidence="3">
    <location>
        <begin position="213"/>
        <end position="289"/>
    </location>
</feature>
<dbReference type="Gene3D" id="2.160.20.10">
    <property type="entry name" value="Single-stranded right-handed beta-helix, Pectin lyase-like"/>
    <property type="match status" value="1"/>
</dbReference>
<dbReference type="EMBL" id="BMZE01000003">
    <property type="protein sequence ID" value="GHA32563.1"/>
    <property type="molecule type" value="Genomic_DNA"/>
</dbReference>
<dbReference type="Proteomes" id="UP000646579">
    <property type="component" value="Unassembled WGS sequence"/>
</dbReference>
<reference evidence="4" key="1">
    <citation type="journal article" date="2014" name="Int. J. Syst. Evol. Microbiol.">
        <title>Complete genome sequence of Corynebacterium casei LMG S-19264T (=DSM 44701T), isolated from a smear-ripened cheese.</title>
        <authorList>
            <consortium name="US DOE Joint Genome Institute (JGI-PGF)"/>
            <person name="Walter F."/>
            <person name="Albersmeier A."/>
            <person name="Kalinowski J."/>
            <person name="Ruckert C."/>
        </authorList>
    </citation>
    <scope>NUCLEOTIDE SEQUENCE</scope>
    <source>
        <strain evidence="4">KCTC 32437</strain>
    </source>
</reference>
<gene>
    <name evidence="4" type="ORF">GCM10007989_30830</name>
</gene>
<dbReference type="InterPro" id="IPR012334">
    <property type="entry name" value="Pectin_lyas_fold"/>
</dbReference>
<feature type="region of interest" description="Disordered" evidence="1">
    <location>
        <begin position="171"/>
        <end position="219"/>
    </location>
</feature>
<sequence>MASVQGVYIAIFGRPADPVGLAYWSEVTDNGQDLSKMIAAFTDAPEYEERFAGKTSSEIITSIYQSLFGRQPDPEGLAYYTEALESGGLSIETIAISILDGAQNDDAQIIENKLEAANKFTASLDTAEEIAAYSGDNAEAYGQQFLSKITADPDSVPTDEEIEQAIDEVEALPPTGGPSEPGEGEQPAPQPTPPSSGGGSGSGSGNSRDTTPPDAPTNVKIVEGGAAIEGKAEAGSTVKITIDDKTPLTVIADGNGNFRADIDLAPDDYEISVTATDRAGNESKATEIYPTVSLVTLYHGEDSEAGYDSLNKAVDAAVEGDAVYLAADVTIESRLNIDEAISINGNGHSIATNTGDVYAFRISAGASLSDFDVNASGTSAFILKIAPDKNAAEALSGVTLSEIDINNATKTAIDFNGVTNSSIGDVSVAGTTNGNGITLSDSENITLTNVTTSDNAWGGVGIYAKGEPFNFFEGTLGNIIFENYASEGDDEPVGIYAEEYGEQSIDGISINGWETAYVVTQVNSGDTGRMFSFFFDNEDEALTYMAVRSDDHSEPPVTLSIQSDSFSAGPDTGDIRFFLGSTEDDTVTAGSDSVIALGQIFQPGSDDKYVSASPKDLRDGNAFVLKQLSDAGSNTERFDGISDENYGSDDVTVDLQGLSGTLEIHGFTLGNSIQADSLIFSQGEEDVFGMLETIELSKNETDYKGVFQNTDRDVYTFTLGFDTDDADGADLYIQLVDIIGSSSRSMQTLVNSFGEGDNEPGEGGTRTGGYGHLDGIEELAGYIDDLNDDGDYILAKLFDAAVGIEFSASDSGVDKLFAFVGSNFHYDVQ</sequence>
<evidence type="ECO:0000313" key="5">
    <source>
        <dbReference type="Proteomes" id="UP000646579"/>
    </source>
</evidence>